<evidence type="ECO:0000313" key="2">
    <source>
        <dbReference type="Proteomes" id="UP000183639"/>
    </source>
</evidence>
<dbReference type="EMBL" id="FOQK01000008">
    <property type="protein sequence ID" value="SFH92323.1"/>
    <property type="molecule type" value="Genomic_DNA"/>
</dbReference>
<dbReference type="OrthoDB" id="9816190at2"/>
<dbReference type="GO" id="GO:0008705">
    <property type="term" value="F:methionine synthase activity"/>
    <property type="evidence" value="ECO:0007669"/>
    <property type="project" value="InterPro"/>
</dbReference>
<dbReference type="InterPro" id="IPR037010">
    <property type="entry name" value="VitB12-dep_Met_synth_activ_sf"/>
</dbReference>
<dbReference type="Gene3D" id="3.40.109.40">
    <property type="match status" value="1"/>
</dbReference>
<organism evidence="1 2">
    <name type="scientific">Selenomonas ruminantium</name>
    <dbReference type="NCBI Taxonomy" id="971"/>
    <lineage>
        <taxon>Bacteria</taxon>
        <taxon>Bacillati</taxon>
        <taxon>Bacillota</taxon>
        <taxon>Negativicutes</taxon>
        <taxon>Selenomonadales</taxon>
        <taxon>Selenomonadaceae</taxon>
        <taxon>Selenomonas</taxon>
    </lineage>
</organism>
<accession>A0A1I3E099</accession>
<reference evidence="1 2" key="1">
    <citation type="submission" date="2016-10" db="EMBL/GenBank/DDBJ databases">
        <authorList>
            <person name="de Groot N.N."/>
        </authorList>
    </citation>
    <scope>NUCLEOTIDE SEQUENCE [LARGE SCALE GENOMIC DNA]</scope>
    <source>
        <strain evidence="1 2">Z108</strain>
    </source>
</reference>
<dbReference type="SUPFAM" id="SSF56507">
    <property type="entry name" value="Methionine synthase activation domain-like"/>
    <property type="match status" value="1"/>
</dbReference>
<sequence>MPVYNAPLLRIDSQETRRYAGLMKAKDFDETKIADACQEARLLATPRGIWQVYDYDCQRQEIKADPPCIIEGTKIGAHLAGCDKVILLAATVGEAIEETVTAQFAAGEYAASVLLDAAATTAVEQLADAMEKAIKPKAAAKGYGMRWRFSPGYGDWPIEQQPELIRLSQAADIGISLSSSMMLVPRKSITAIIGLYKEDKSTPAASTVKHAKGCAACHKVDCPARKIPPEEHI</sequence>
<dbReference type="RefSeq" id="WP_075442863.1">
    <property type="nucleotide sequence ID" value="NZ_FOQK01000008.1"/>
</dbReference>
<protein>
    <submittedName>
        <fullName evidence="1">Vitamin B12 dependent methionine synthase, activation domain</fullName>
    </submittedName>
</protein>
<name>A0A1I3E099_SELRU</name>
<dbReference type="Proteomes" id="UP000183639">
    <property type="component" value="Unassembled WGS sequence"/>
</dbReference>
<dbReference type="AlphaFoldDB" id="A0A1I3E099"/>
<evidence type="ECO:0000313" key="1">
    <source>
        <dbReference type="EMBL" id="SFH92323.1"/>
    </source>
</evidence>
<proteinExistence type="predicted"/>
<gene>
    <name evidence="1" type="ORF">SAMN04487861_10887</name>
</gene>